<protein>
    <submittedName>
        <fullName evidence="2">Uncharacterized protein</fullName>
    </submittedName>
</protein>
<evidence type="ECO:0000313" key="2">
    <source>
        <dbReference type="EMBL" id="GMA32383.1"/>
    </source>
</evidence>
<dbReference type="Proteomes" id="UP001157161">
    <property type="component" value="Unassembled WGS sequence"/>
</dbReference>
<sequence>MGTSRLRVGAVVKPPEGFAGPPEGSGEPPDGSGRPTDGRDRTVRVPPAPPVGITVHPPTEIP</sequence>
<keyword evidence="3" id="KW-1185">Reference proteome</keyword>
<comment type="caution">
    <text evidence="2">The sequence shown here is derived from an EMBL/GenBank/DDBJ whole genome shotgun (WGS) entry which is preliminary data.</text>
</comment>
<name>A0AA37XFD5_9MICO</name>
<feature type="compositionally biased region" description="Low complexity" evidence="1">
    <location>
        <begin position="14"/>
        <end position="33"/>
    </location>
</feature>
<reference evidence="2" key="2">
    <citation type="submission" date="2023-02" db="EMBL/GenBank/DDBJ databases">
        <authorList>
            <person name="Sun Q."/>
            <person name="Mori K."/>
        </authorList>
    </citation>
    <scope>NUCLEOTIDE SEQUENCE</scope>
    <source>
        <strain evidence="2">NBRC 112290</strain>
    </source>
</reference>
<feature type="region of interest" description="Disordered" evidence="1">
    <location>
        <begin position="1"/>
        <end position="62"/>
    </location>
</feature>
<evidence type="ECO:0000313" key="3">
    <source>
        <dbReference type="Proteomes" id="UP001157161"/>
    </source>
</evidence>
<evidence type="ECO:0000256" key="1">
    <source>
        <dbReference type="SAM" id="MobiDB-lite"/>
    </source>
</evidence>
<proteinExistence type="predicted"/>
<dbReference type="AlphaFoldDB" id="A0AA37XFD5"/>
<accession>A0AA37XFD5</accession>
<organism evidence="2 3">
    <name type="scientific">Litorihabitans aurantiacus</name>
    <dbReference type="NCBI Taxonomy" id="1930061"/>
    <lineage>
        <taxon>Bacteria</taxon>
        <taxon>Bacillati</taxon>
        <taxon>Actinomycetota</taxon>
        <taxon>Actinomycetes</taxon>
        <taxon>Micrococcales</taxon>
        <taxon>Beutenbergiaceae</taxon>
        <taxon>Litorihabitans</taxon>
    </lineage>
</organism>
<dbReference type="EMBL" id="BSUM01000001">
    <property type="protein sequence ID" value="GMA32383.1"/>
    <property type="molecule type" value="Genomic_DNA"/>
</dbReference>
<reference evidence="2" key="1">
    <citation type="journal article" date="2014" name="Int. J. Syst. Evol. Microbiol.">
        <title>Complete genome sequence of Corynebacterium casei LMG S-19264T (=DSM 44701T), isolated from a smear-ripened cheese.</title>
        <authorList>
            <consortium name="US DOE Joint Genome Institute (JGI-PGF)"/>
            <person name="Walter F."/>
            <person name="Albersmeier A."/>
            <person name="Kalinowski J."/>
            <person name="Ruckert C."/>
        </authorList>
    </citation>
    <scope>NUCLEOTIDE SEQUENCE</scope>
    <source>
        <strain evidence="2">NBRC 112290</strain>
    </source>
</reference>
<gene>
    <name evidence="2" type="ORF">GCM10025875_23750</name>
</gene>